<gene>
    <name evidence="2" type="ORF">KI810_01330</name>
</gene>
<comment type="caution">
    <text evidence="2">The sequence shown here is derived from an EMBL/GenBank/DDBJ whole genome shotgun (WGS) entry which is preliminary data.</text>
</comment>
<dbReference type="EMBL" id="JAHCVK010000001">
    <property type="protein sequence ID" value="MBT0651685.1"/>
    <property type="molecule type" value="Genomic_DNA"/>
</dbReference>
<evidence type="ECO:0000259" key="1">
    <source>
        <dbReference type="Pfam" id="PF17726"/>
    </source>
</evidence>
<dbReference type="Gene3D" id="1.10.10.10">
    <property type="entry name" value="Winged helix-like DNA-binding domain superfamily/Winged helix DNA-binding domain"/>
    <property type="match status" value="1"/>
</dbReference>
<dbReference type="InterPro" id="IPR043025">
    <property type="entry name" value="DRP_PD-(D/E)XK_dom"/>
</dbReference>
<keyword evidence="3" id="KW-1185">Reference proteome</keyword>
<sequence length="259" mass="30227">MQIDLTDIFSQWRSSYNSNSQLIRVVSEEWFKTQMFCPSCNNNRVESLPNNSKAADFICTHCNETYQLKSKKLTLGRKVVDGQYDTMHDAIIEGRAPNFCFMTYDLSSLSVTNLLLVPRFFINLPILEKRKPLSATARRAGWTGCNILHQEISDRGKLFVVEKQKVASAEEVRIKWNKIRFLQDYDDYNARSWITDILHCIDAVKKENFNLQEMYQFEAYLASNHPLNNNIKPKIRQLLQVLRDRGIIDFVGRGEYRVL</sequence>
<accession>A0ABS5S8I5</accession>
<evidence type="ECO:0000313" key="3">
    <source>
        <dbReference type="Proteomes" id="UP000756860"/>
    </source>
</evidence>
<dbReference type="Pfam" id="PF06044">
    <property type="entry name" value="DpnI"/>
    <property type="match status" value="1"/>
</dbReference>
<reference evidence="2 3" key="1">
    <citation type="submission" date="2021-05" db="EMBL/GenBank/DDBJ databases">
        <title>The draft genome of Geobacter luticola JCM 17780.</title>
        <authorList>
            <person name="Xu Z."/>
            <person name="Masuda Y."/>
            <person name="Itoh H."/>
            <person name="Senoo K."/>
        </authorList>
    </citation>
    <scope>NUCLEOTIDE SEQUENCE [LARGE SCALE GENOMIC DNA]</scope>
    <source>
        <strain evidence="2 3">JCM 17780</strain>
    </source>
</reference>
<dbReference type="InterPro" id="IPR036388">
    <property type="entry name" value="WH-like_DNA-bd_sf"/>
</dbReference>
<dbReference type="CDD" id="cd22319">
    <property type="entry name" value="DpnI-like"/>
    <property type="match status" value="1"/>
</dbReference>
<organism evidence="2 3">
    <name type="scientific">Geomobilimonas luticola</name>
    <dbReference type="NCBI Taxonomy" id="1114878"/>
    <lineage>
        <taxon>Bacteria</taxon>
        <taxon>Pseudomonadati</taxon>
        <taxon>Thermodesulfobacteriota</taxon>
        <taxon>Desulfuromonadia</taxon>
        <taxon>Geobacterales</taxon>
        <taxon>Geobacteraceae</taxon>
        <taxon>Geomobilimonas</taxon>
    </lineage>
</organism>
<dbReference type="Proteomes" id="UP000756860">
    <property type="component" value="Unassembled WGS sequence"/>
</dbReference>
<dbReference type="InterPro" id="IPR041368">
    <property type="entry name" value="DRP_C"/>
</dbReference>
<dbReference type="Gene3D" id="3.40.210.30">
    <property type="entry name" value="Dam replacing family, catalytic PD-(D/E)XK domain"/>
    <property type="match status" value="1"/>
</dbReference>
<proteinExistence type="predicted"/>
<dbReference type="InterPro" id="IPR010324">
    <property type="entry name" value="DRP"/>
</dbReference>
<protein>
    <recommendedName>
        <fullName evidence="1">Dam-replacing protein HTH domain-containing protein</fullName>
    </recommendedName>
</protein>
<name>A0ABS5S8I5_9BACT</name>
<dbReference type="Pfam" id="PF17726">
    <property type="entry name" value="DpnI_C"/>
    <property type="match status" value="1"/>
</dbReference>
<dbReference type="RefSeq" id="WP_214173687.1">
    <property type="nucleotide sequence ID" value="NZ_JAHCVK010000001.1"/>
</dbReference>
<feature type="domain" description="Dam-replacing protein HTH" evidence="1">
    <location>
        <begin position="190"/>
        <end position="257"/>
    </location>
</feature>
<evidence type="ECO:0000313" key="2">
    <source>
        <dbReference type="EMBL" id="MBT0651685.1"/>
    </source>
</evidence>